<gene>
    <name evidence="1" type="ORF">F480_09705</name>
</gene>
<organism evidence="1 2">
    <name type="scientific">Bibersteinia trehalosi Y31</name>
    <dbReference type="NCBI Taxonomy" id="1261658"/>
    <lineage>
        <taxon>Bacteria</taxon>
        <taxon>Pseudomonadati</taxon>
        <taxon>Pseudomonadota</taxon>
        <taxon>Gammaproteobacteria</taxon>
        <taxon>Pasteurellales</taxon>
        <taxon>Pasteurellaceae</taxon>
        <taxon>Bibersteinia</taxon>
    </lineage>
</organism>
<name>A0A179CYG9_BIBTR</name>
<proteinExistence type="predicted"/>
<dbReference type="InterPro" id="IPR020508">
    <property type="entry name" value="SecM_small"/>
</dbReference>
<dbReference type="AlphaFoldDB" id="A0A179CYG9"/>
<dbReference type="EMBL" id="JACI01000002">
    <property type="protein sequence ID" value="OAQ14965.1"/>
    <property type="molecule type" value="Genomic_DNA"/>
</dbReference>
<accession>A0A179CYG9</accession>
<protein>
    <recommendedName>
        <fullName evidence="3">DUF2547 family protein</fullName>
    </recommendedName>
</protein>
<reference evidence="1 2" key="1">
    <citation type="submission" date="2014-01" db="EMBL/GenBank/DDBJ databases">
        <authorList>
            <person name="Zuccon D."/>
        </authorList>
    </citation>
    <scope>NUCLEOTIDE SEQUENCE [LARGE SCALE GENOMIC DNA]</scope>
    <source>
        <strain evidence="1 2">Y31</strain>
    </source>
</reference>
<sequence length="103" mass="11617">MTLFSRFTKPTFWTQFFFGIVAVLALPEVSHSESHNTDNVAEQQVLNVVPAIKQADSEQIFLQQARTSVQQPIKQAVEICIFSAKYYRLECHPNPPIRAGPVA</sequence>
<comment type="caution">
    <text evidence="1">The sequence shown here is derived from an EMBL/GenBank/DDBJ whole genome shotgun (WGS) entry which is preliminary data.</text>
</comment>
<dbReference type="Pfam" id="PF10818">
    <property type="entry name" value="SecM_small"/>
    <property type="match status" value="1"/>
</dbReference>
<dbReference type="Proteomes" id="UP000078358">
    <property type="component" value="Unassembled WGS sequence"/>
</dbReference>
<evidence type="ECO:0008006" key="3">
    <source>
        <dbReference type="Google" id="ProtNLM"/>
    </source>
</evidence>
<dbReference type="PATRIC" id="fig|1261658.3.peg.1940"/>
<evidence type="ECO:0000313" key="2">
    <source>
        <dbReference type="Proteomes" id="UP000078358"/>
    </source>
</evidence>
<dbReference type="NCBIfam" id="NF038363">
    <property type="entry name" value="SecM_small"/>
    <property type="match status" value="1"/>
</dbReference>
<evidence type="ECO:0000313" key="1">
    <source>
        <dbReference type="EMBL" id="OAQ14965.1"/>
    </source>
</evidence>
<dbReference type="RefSeq" id="WP_064318906.1">
    <property type="nucleotide sequence ID" value="NZ_JACI01000002.1"/>
</dbReference>